<evidence type="ECO:0000256" key="5">
    <source>
        <dbReference type="ARBA" id="ARBA00023316"/>
    </source>
</evidence>
<feature type="domain" description="L,D-TPase catalytic" evidence="7">
    <location>
        <begin position="21"/>
        <end position="157"/>
    </location>
</feature>
<dbReference type="GO" id="GO:0008360">
    <property type="term" value="P:regulation of cell shape"/>
    <property type="evidence" value="ECO:0007669"/>
    <property type="project" value="UniProtKB-UniRule"/>
</dbReference>
<proteinExistence type="predicted"/>
<dbReference type="Pfam" id="PF03734">
    <property type="entry name" value="YkuD"/>
    <property type="match status" value="1"/>
</dbReference>
<dbReference type="Gene3D" id="2.40.440.10">
    <property type="entry name" value="L,D-transpeptidase catalytic domain-like"/>
    <property type="match status" value="1"/>
</dbReference>
<evidence type="ECO:0000256" key="6">
    <source>
        <dbReference type="PROSITE-ProRule" id="PRU01373"/>
    </source>
</evidence>
<dbReference type="InterPro" id="IPR038063">
    <property type="entry name" value="Transpep_catalytic_dom"/>
</dbReference>
<accession>A0A0S7XSA0</accession>
<dbReference type="InterPro" id="IPR005490">
    <property type="entry name" value="LD_TPept_cat_dom"/>
</dbReference>
<protein>
    <recommendedName>
        <fullName evidence="7">L,D-TPase catalytic domain-containing protein</fullName>
    </recommendedName>
</protein>
<organism evidence="8 9">
    <name type="scientific">candidate division WOR-1 bacterium DG_54_3</name>
    <dbReference type="NCBI Taxonomy" id="1703775"/>
    <lineage>
        <taxon>Bacteria</taxon>
        <taxon>Bacillati</taxon>
        <taxon>Saganbacteria</taxon>
    </lineage>
</organism>
<comment type="caution">
    <text evidence="8">The sequence shown here is derived from an EMBL/GenBank/DDBJ whole genome shotgun (WGS) entry which is preliminary data.</text>
</comment>
<keyword evidence="5 6" id="KW-0961">Cell wall biogenesis/degradation</keyword>
<feature type="active site" description="Proton donor/acceptor" evidence="6">
    <location>
        <position position="120"/>
    </location>
</feature>
<sequence>MSIWRRWVQETLAESRIKGTYAIIVDKSMRKTYLVHAGKLMHAYNCELGYNSAHNKLFAGDGATPEGKYQVSAVKSHGSKYYKALLINYPNQMDKKRFEENKRKGIISPNAHIGGFIEIHGEGGKNKDWTDGCVALTNSEMDHIMQYATVGTPVTIIRRSDLWP</sequence>
<dbReference type="PROSITE" id="PS52029">
    <property type="entry name" value="LD_TPASE"/>
    <property type="match status" value="1"/>
</dbReference>
<dbReference type="GO" id="GO:0009252">
    <property type="term" value="P:peptidoglycan biosynthetic process"/>
    <property type="evidence" value="ECO:0007669"/>
    <property type="project" value="UniProtKB-UniPathway"/>
</dbReference>
<evidence type="ECO:0000256" key="4">
    <source>
        <dbReference type="ARBA" id="ARBA00022984"/>
    </source>
</evidence>
<dbReference type="EMBL" id="LIZX01000126">
    <property type="protein sequence ID" value="KPJ65286.1"/>
    <property type="molecule type" value="Genomic_DNA"/>
</dbReference>
<evidence type="ECO:0000259" key="7">
    <source>
        <dbReference type="PROSITE" id="PS52029"/>
    </source>
</evidence>
<dbReference type="SUPFAM" id="SSF141523">
    <property type="entry name" value="L,D-transpeptidase catalytic domain-like"/>
    <property type="match status" value="1"/>
</dbReference>
<dbReference type="GO" id="GO:0016740">
    <property type="term" value="F:transferase activity"/>
    <property type="evidence" value="ECO:0007669"/>
    <property type="project" value="UniProtKB-KW"/>
</dbReference>
<dbReference type="UniPathway" id="UPA00219"/>
<evidence type="ECO:0000313" key="8">
    <source>
        <dbReference type="EMBL" id="KPJ65286.1"/>
    </source>
</evidence>
<dbReference type="GO" id="GO:0071555">
    <property type="term" value="P:cell wall organization"/>
    <property type="evidence" value="ECO:0007669"/>
    <property type="project" value="UniProtKB-UniRule"/>
</dbReference>
<evidence type="ECO:0000313" key="9">
    <source>
        <dbReference type="Proteomes" id="UP000051861"/>
    </source>
</evidence>
<dbReference type="PANTHER" id="PTHR36699:SF1">
    <property type="entry name" value="L,D-TRANSPEPTIDASE YAFK-RELATED"/>
    <property type="match status" value="1"/>
</dbReference>
<name>A0A0S7XSA0_UNCSA</name>
<dbReference type="AlphaFoldDB" id="A0A0S7XSA0"/>
<dbReference type="Proteomes" id="UP000051861">
    <property type="component" value="Unassembled WGS sequence"/>
</dbReference>
<feature type="active site" description="Nucleophile" evidence="6">
    <location>
        <position position="133"/>
    </location>
</feature>
<gene>
    <name evidence="8" type="ORF">AMJ44_10595</name>
</gene>
<evidence type="ECO:0000256" key="3">
    <source>
        <dbReference type="ARBA" id="ARBA00022960"/>
    </source>
</evidence>
<dbReference type="CDD" id="cd16913">
    <property type="entry name" value="YkuD_like"/>
    <property type="match status" value="1"/>
</dbReference>
<comment type="pathway">
    <text evidence="1 6">Cell wall biogenesis; peptidoglycan biosynthesis.</text>
</comment>
<keyword evidence="3 6" id="KW-0133">Cell shape</keyword>
<keyword evidence="2" id="KW-0808">Transferase</keyword>
<reference evidence="8 9" key="1">
    <citation type="journal article" date="2015" name="Microbiome">
        <title>Genomic resolution of linkages in carbon, nitrogen, and sulfur cycling among widespread estuary sediment bacteria.</title>
        <authorList>
            <person name="Baker B.J."/>
            <person name="Lazar C.S."/>
            <person name="Teske A.P."/>
            <person name="Dick G.J."/>
        </authorList>
    </citation>
    <scope>NUCLEOTIDE SEQUENCE [LARGE SCALE GENOMIC DNA]</scope>
    <source>
        <strain evidence="8">DG_54_3</strain>
    </source>
</reference>
<keyword evidence="4 6" id="KW-0573">Peptidoglycan synthesis</keyword>
<dbReference type="PANTHER" id="PTHR36699">
    <property type="entry name" value="LD-TRANSPEPTIDASE"/>
    <property type="match status" value="1"/>
</dbReference>
<evidence type="ECO:0000256" key="2">
    <source>
        <dbReference type="ARBA" id="ARBA00022679"/>
    </source>
</evidence>
<evidence type="ECO:0000256" key="1">
    <source>
        <dbReference type="ARBA" id="ARBA00004752"/>
    </source>
</evidence>